<dbReference type="Gene3D" id="1.20.920.60">
    <property type="match status" value="1"/>
</dbReference>
<dbReference type="GO" id="GO:0030286">
    <property type="term" value="C:dynein complex"/>
    <property type="evidence" value="ECO:0007669"/>
    <property type="project" value="InterPro"/>
</dbReference>
<dbReference type="EMBL" id="DS016408">
    <property type="protein sequence ID" value="KOB86940.1"/>
    <property type="molecule type" value="Genomic_DNA"/>
</dbReference>
<evidence type="ECO:0000313" key="4">
    <source>
        <dbReference type="Proteomes" id="UP000054282"/>
    </source>
</evidence>
<name>A0A0L7M347_PLAF4</name>
<dbReference type="InterPro" id="IPR042219">
    <property type="entry name" value="AAA_lid_11_sf"/>
</dbReference>
<keyword evidence="1" id="KW-0472">Membrane</keyword>
<organism evidence="3 4">
    <name type="scientific">Plasmodium falciparum (isolate Dd2)</name>
    <dbReference type="NCBI Taxonomy" id="57267"/>
    <lineage>
        <taxon>Eukaryota</taxon>
        <taxon>Sar</taxon>
        <taxon>Alveolata</taxon>
        <taxon>Apicomplexa</taxon>
        <taxon>Aconoidasida</taxon>
        <taxon>Haemosporida</taxon>
        <taxon>Plasmodiidae</taxon>
        <taxon>Plasmodium</taxon>
        <taxon>Plasmodium (Laverania)</taxon>
    </lineage>
</organism>
<dbReference type="GO" id="GO:0051959">
    <property type="term" value="F:dynein light intermediate chain binding"/>
    <property type="evidence" value="ECO:0007669"/>
    <property type="project" value="InterPro"/>
</dbReference>
<accession>A0A0L7M347</accession>
<gene>
    <name evidence="3" type="ORF">PFDG_02590</name>
</gene>
<proteinExistence type="predicted"/>
<keyword evidence="1" id="KW-0812">Transmembrane</keyword>
<feature type="domain" description="Dynein heavy chain ATP-binding dynein motor region" evidence="2">
    <location>
        <begin position="249"/>
        <end position="319"/>
    </location>
</feature>
<dbReference type="InterPro" id="IPR027417">
    <property type="entry name" value="P-loop_NTPase"/>
</dbReference>
<keyword evidence="1" id="KW-1133">Transmembrane helix</keyword>
<feature type="domain" description="Dynein heavy chain ATP-binding dynein motor region" evidence="2">
    <location>
        <begin position="374"/>
        <end position="502"/>
    </location>
</feature>
<reference evidence="4" key="1">
    <citation type="submission" date="2006-09" db="EMBL/GenBank/DDBJ databases">
        <title>Annotation of Plasmodium falciparum Dd2.</title>
        <authorList>
            <consortium name="The Broad Institute Genome Sequencing Platform"/>
            <person name="Volkman S.K."/>
            <person name="Neafsey D.E."/>
            <person name="Dash A.P."/>
            <person name="Chitnis C.E."/>
            <person name="Hartl D.L."/>
            <person name="Young S.K."/>
            <person name="Zeng Q."/>
            <person name="Koehrsen M."/>
            <person name="Alvarado L."/>
            <person name="Berlin A."/>
            <person name="Borenstein D."/>
            <person name="Chapman S.B."/>
            <person name="Chen Z."/>
            <person name="Engels R."/>
            <person name="Freedman E."/>
            <person name="Gellesch M."/>
            <person name="Goldberg J."/>
            <person name="Griggs A."/>
            <person name="Gujja S."/>
            <person name="Heilman E.R."/>
            <person name="Heiman D.I."/>
            <person name="Howarth C."/>
            <person name="Jen D."/>
            <person name="Larson L."/>
            <person name="Mehta T."/>
            <person name="Neiman D."/>
            <person name="Park D."/>
            <person name="Pearson M."/>
            <person name="Roberts A."/>
            <person name="Saif S."/>
            <person name="Shea T."/>
            <person name="Shenoy N."/>
            <person name="Sisk P."/>
            <person name="Stolte C."/>
            <person name="Sykes S."/>
            <person name="Walk T."/>
            <person name="White J."/>
            <person name="Yandava C."/>
            <person name="Haas B."/>
            <person name="Henn M.R."/>
            <person name="Nusbaum C."/>
            <person name="Birren B."/>
        </authorList>
    </citation>
    <scope>NUCLEOTIDE SEQUENCE [LARGE SCALE GENOMIC DNA]</scope>
</reference>
<dbReference type="GO" id="GO:0045505">
    <property type="term" value="F:dynein intermediate chain binding"/>
    <property type="evidence" value="ECO:0007669"/>
    <property type="project" value="InterPro"/>
</dbReference>
<dbReference type="Gene3D" id="3.40.50.300">
    <property type="entry name" value="P-loop containing nucleotide triphosphate hydrolases"/>
    <property type="match status" value="2"/>
</dbReference>
<dbReference type="Gene3D" id="1.10.8.720">
    <property type="entry name" value="Region D6 of dynein motor"/>
    <property type="match status" value="1"/>
</dbReference>
<feature type="transmembrane region" description="Helical" evidence="1">
    <location>
        <begin position="610"/>
        <end position="627"/>
    </location>
</feature>
<protein>
    <recommendedName>
        <fullName evidence="2">Dynein heavy chain ATP-binding dynein motor region domain-containing protein</fullName>
    </recommendedName>
</protein>
<evidence type="ECO:0000259" key="2">
    <source>
        <dbReference type="Pfam" id="PF12781"/>
    </source>
</evidence>
<dbReference type="KEGG" id="pfd:PFDG_02590"/>
<dbReference type="Gene3D" id="1.20.920.20">
    <property type="match status" value="1"/>
</dbReference>
<sequence length="1046" mass="126130">MINTLIRNSFLNDNNDNWNYFKNLLSKDNFSKIFFNFKKENVTDKQIKRIKEYMNKDEVVYNTKRIYEMNNIFTYLFEWIVFIIKYKEHHKDMSNINNIISSNKIKKEKYDIENNILLEQIISNKTSIVNNKNQVNNKTEIIDNLNKKLHIINKAYLPYLEIKPFLQKIQKKYIYIINKIINNYKYIISEILLYSFFLNYSSSFNYKYRSYLINLWISIIKNNYIIIKDNINIQQIYTADTIISLFLSNNFPRHIFYVQNALISFNHFRWPLLVDIQNIGLQWLKKSFTNNLVIHNFDDNITKHLDMCIIYGKILIIQYFNFQNLYIYDKKYNQSFNTNNHSLHEHFKNIPKNNLFKNKKIIKNKNIQINSNYSIIEPLIERNIYLSNGKYYINIGKKKLEYNREFKLFLVSDTNDRYFQDIEDYVNVINFKIDKNLIINKITNIILKHEEERKVLNFNTKIKNYYETKQTLKFLDDGMIIELCSFNNVASTNNNINTINHNNNNDNNIDNNNNNINNNNNNNNNNKNLINAINNNALKKIEIKKLLKEYQQEIIKINDSSKNIKYLGYRFHTIYKILLLLSQLKSIYYFNFNYLLNILNNLIKNINKKMIIYTLFFLFIFYTSLIFEQQKLNSTQQQQQQNNNVKSIKIEKYTYYSLFIKINNLYNININTLNKIEWLNIKKKRQLIFIQKEYSNLQILINDIQNNTIEYFNWYKQTKPEENLFFLKKIQLNTLEIILFIYIMRKDRLFYYIYSQLKNYLDLTETLNFSLPSDLNYIDAKTFLYITEPNHSYDYILSKCNINKNKNNYSYAINHTNNKNNTTTSNNNITTTTTNSSNIHNNSSSLKILSVGNNLNNDIQISIETSLQNGKKLLLENFHLINFNIDKFYEIYNNKKIHSNFQLILTAEKYLSLSIIKKAIKIYAHKEQFLKTLILDFFIYVHNIYKQKLKNNFINSFLFSLSFFHTILICRCNYNNFGFDHFYYFDNKDFETTFDSLIYYFNLIQQKNVLTHLSDAHQMDSQYFNQTSITEQHETKEVNINWQFVK</sequence>
<dbReference type="AlphaFoldDB" id="A0A0L7M347"/>
<dbReference type="PANTHER" id="PTHR45703">
    <property type="entry name" value="DYNEIN HEAVY CHAIN"/>
    <property type="match status" value="1"/>
</dbReference>
<evidence type="ECO:0000313" key="3">
    <source>
        <dbReference type="EMBL" id="KOB86940.1"/>
    </source>
</evidence>
<dbReference type="InterPro" id="IPR026983">
    <property type="entry name" value="DHC"/>
</dbReference>
<dbReference type="InterPro" id="IPR035706">
    <property type="entry name" value="AAA_9"/>
</dbReference>
<dbReference type="Pfam" id="PF12781">
    <property type="entry name" value="AAA_9"/>
    <property type="match status" value="2"/>
</dbReference>
<feature type="transmembrane region" description="Helical" evidence="1">
    <location>
        <begin position="586"/>
        <end position="603"/>
    </location>
</feature>
<reference evidence="4" key="2">
    <citation type="submission" date="2006-09" db="EMBL/GenBank/DDBJ databases">
        <title>The genome sequence of Plasmodium falciparum Dd2.</title>
        <authorList>
            <consortium name="The Broad Institute Genome Sequencing Platform"/>
            <person name="Birren B."/>
            <person name="Lander E."/>
            <person name="Galagan J."/>
            <person name="Nusbaum C."/>
            <person name="Devon K."/>
            <person name="Henn M."/>
            <person name="Jaffe D."/>
            <person name="Butler J."/>
            <person name="Alvarez P."/>
            <person name="Gnerre S."/>
            <person name="Grabherr M."/>
            <person name="Kleber M."/>
            <person name="Mauceli E."/>
            <person name="Brockman W."/>
            <person name="MacCallum I.A."/>
            <person name="Rounsley S."/>
            <person name="Young S."/>
            <person name="LaButti K."/>
            <person name="Pushparaj V."/>
            <person name="DeCaprio D."/>
            <person name="Crawford M."/>
            <person name="Koehrsen M."/>
            <person name="Engels R."/>
            <person name="Montgomery P."/>
            <person name="Pearson M."/>
            <person name="Howarth C."/>
            <person name="Larson L."/>
            <person name="Luoma S."/>
            <person name="White J."/>
            <person name="Kodira C."/>
            <person name="Zeng Q."/>
            <person name="O'Leary S."/>
            <person name="Yandava C."/>
            <person name="Alvarado L."/>
            <person name="Wirth D."/>
            <person name="Volkman S."/>
            <person name="Hartl D."/>
        </authorList>
    </citation>
    <scope>NUCLEOTIDE SEQUENCE [LARGE SCALE GENOMIC DNA]</scope>
</reference>
<dbReference type="OrthoDB" id="10251809at2759"/>
<dbReference type="Proteomes" id="UP000054282">
    <property type="component" value="Unassembled WGS sequence"/>
</dbReference>
<dbReference type="GO" id="GO:0007018">
    <property type="term" value="P:microtubule-based movement"/>
    <property type="evidence" value="ECO:0007669"/>
    <property type="project" value="InterPro"/>
</dbReference>
<evidence type="ECO:0000256" key="1">
    <source>
        <dbReference type="SAM" id="Phobius"/>
    </source>
</evidence>